<dbReference type="CDD" id="cd00093">
    <property type="entry name" value="HTH_XRE"/>
    <property type="match status" value="1"/>
</dbReference>
<keyword evidence="3" id="KW-1185">Reference proteome</keyword>
<dbReference type="SUPFAM" id="SSF47413">
    <property type="entry name" value="lambda repressor-like DNA-binding domains"/>
    <property type="match status" value="1"/>
</dbReference>
<protein>
    <submittedName>
        <fullName evidence="2">Helix-turn-helix domain-containing protein</fullName>
    </submittedName>
</protein>
<dbReference type="InterPro" id="IPR043917">
    <property type="entry name" value="DUF5753"/>
</dbReference>
<proteinExistence type="predicted"/>
<evidence type="ECO:0000313" key="2">
    <source>
        <dbReference type="EMBL" id="NBE55191.1"/>
    </source>
</evidence>
<organism evidence="2 3">
    <name type="scientific">Streptomyces boluensis</name>
    <dbReference type="NCBI Taxonomy" id="1775135"/>
    <lineage>
        <taxon>Bacteria</taxon>
        <taxon>Bacillati</taxon>
        <taxon>Actinomycetota</taxon>
        <taxon>Actinomycetes</taxon>
        <taxon>Kitasatosporales</taxon>
        <taxon>Streptomycetaceae</taxon>
        <taxon>Streptomyces</taxon>
    </lineage>
</organism>
<name>A0A964XPF5_9ACTN</name>
<dbReference type="RefSeq" id="WP_161702716.1">
    <property type="nucleotide sequence ID" value="NZ_JAAAHS010000292.1"/>
</dbReference>
<comment type="caution">
    <text evidence="2">The sequence shown here is derived from an EMBL/GenBank/DDBJ whole genome shotgun (WGS) entry which is preliminary data.</text>
</comment>
<evidence type="ECO:0000313" key="3">
    <source>
        <dbReference type="Proteomes" id="UP000598297"/>
    </source>
</evidence>
<sequence>MREQRPERPAEADGTSLLFAALGRQIKLLREARGMSQRELAAAIHVSLDLISSIERNVRIPQPNLLTLLDKVLDARGLLLAVIPDVKEALTRARTRHPEWYRGYANLESDAVELHFYANQGVPGLLQTPEHAEVVFRKHRPLLDEETIDKRIADRLDRQKVLNRRPAPVLSYVLEEAVLDRPLGGWETHETQLRRILEVGRMRNVELQVMPTDVDEHPNLQGAFNLLIPKGENHQVGYTEVQEHPRLITDPAAVRLLAERYGIMRAMALTPRKSLELIERKLGKR</sequence>
<dbReference type="Gene3D" id="1.10.260.40">
    <property type="entry name" value="lambda repressor-like DNA-binding domains"/>
    <property type="match status" value="1"/>
</dbReference>
<dbReference type="OrthoDB" id="3669136at2"/>
<gene>
    <name evidence="2" type="ORF">GUY60_27955</name>
</gene>
<dbReference type="EMBL" id="JAAAHS010000292">
    <property type="protein sequence ID" value="NBE55191.1"/>
    <property type="molecule type" value="Genomic_DNA"/>
</dbReference>
<dbReference type="PROSITE" id="PS50943">
    <property type="entry name" value="HTH_CROC1"/>
    <property type="match status" value="1"/>
</dbReference>
<dbReference type="Pfam" id="PF01381">
    <property type="entry name" value="HTH_3"/>
    <property type="match status" value="1"/>
</dbReference>
<evidence type="ECO:0000259" key="1">
    <source>
        <dbReference type="PROSITE" id="PS50943"/>
    </source>
</evidence>
<accession>A0A964XPF5</accession>
<dbReference type="Proteomes" id="UP000598297">
    <property type="component" value="Unassembled WGS sequence"/>
</dbReference>
<dbReference type="InterPro" id="IPR010982">
    <property type="entry name" value="Lambda_DNA-bd_dom_sf"/>
</dbReference>
<dbReference type="AlphaFoldDB" id="A0A964XPF5"/>
<dbReference type="Pfam" id="PF19054">
    <property type="entry name" value="DUF5753"/>
    <property type="match status" value="1"/>
</dbReference>
<feature type="domain" description="HTH cro/C1-type" evidence="1">
    <location>
        <begin position="26"/>
        <end position="80"/>
    </location>
</feature>
<reference evidence="2" key="1">
    <citation type="submission" date="2020-01" db="EMBL/GenBank/DDBJ databases">
        <title>Whole-genome analyses of novel actinobacteria.</title>
        <authorList>
            <person name="Sahin N."/>
        </authorList>
    </citation>
    <scope>NUCLEOTIDE SEQUENCE</scope>
    <source>
        <strain evidence="2">YC537</strain>
    </source>
</reference>
<dbReference type="InterPro" id="IPR001387">
    <property type="entry name" value="Cro/C1-type_HTH"/>
</dbReference>
<dbReference type="GO" id="GO:0003677">
    <property type="term" value="F:DNA binding"/>
    <property type="evidence" value="ECO:0007669"/>
    <property type="project" value="InterPro"/>
</dbReference>
<dbReference type="SMART" id="SM00530">
    <property type="entry name" value="HTH_XRE"/>
    <property type="match status" value="1"/>
</dbReference>